<protein>
    <submittedName>
        <fullName evidence="2">Uncharacterized protein</fullName>
    </submittedName>
</protein>
<evidence type="ECO:0000256" key="1">
    <source>
        <dbReference type="SAM" id="SignalP"/>
    </source>
</evidence>
<keyword evidence="1" id="KW-0732">Signal</keyword>
<dbReference type="Proteomes" id="UP000535020">
    <property type="component" value="Unassembled WGS sequence"/>
</dbReference>
<sequence length="139" mass="15620">MKAILTLFMVFQASFAMFSQTEEPLKPKGPSRIQFVESPKDAQALASQDIADKTAVLYLQGGFAAIAFTQADKNFEKKYRVKYIDLGCVSPDHKIVDAYNSVIFEELSRVYGKSWQNEIRKGVIGFTKSKSVKVVEAKR</sequence>
<dbReference type="AlphaFoldDB" id="A0A7Y9C8F4"/>
<feature type="signal peptide" evidence="1">
    <location>
        <begin position="1"/>
        <end position="18"/>
    </location>
</feature>
<evidence type="ECO:0000313" key="3">
    <source>
        <dbReference type="Proteomes" id="UP000535020"/>
    </source>
</evidence>
<evidence type="ECO:0000313" key="2">
    <source>
        <dbReference type="EMBL" id="NYA72423.1"/>
    </source>
</evidence>
<dbReference type="EMBL" id="JACBJI010000008">
    <property type="protein sequence ID" value="NYA72423.1"/>
    <property type="molecule type" value="Genomic_DNA"/>
</dbReference>
<proteinExistence type="predicted"/>
<accession>A0A7Y9C8F4</accession>
<organism evidence="2 3">
    <name type="scientific">Flavobacterium agri</name>
    <dbReference type="NCBI Taxonomy" id="2743471"/>
    <lineage>
        <taxon>Bacteria</taxon>
        <taxon>Pseudomonadati</taxon>
        <taxon>Bacteroidota</taxon>
        <taxon>Flavobacteriia</taxon>
        <taxon>Flavobacteriales</taxon>
        <taxon>Flavobacteriaceae</taxon>
        <taxon>Flavobacterium</taxon>
    </lineage>
</organism>
<keyword evidence="3" id="KW-1185">Reference proteome</keyword>
<gene>
    <name evidence="2" type="ORF">HZF10_15945</name>
</gene>
<reference evidence="2 3" key="1">
    <citation type="submission" date="2020-07" db="EMBL/GenBank/DDBJ databases">
        <authorList>
            <person name="Sun Q."/>
        </authorList>
    </citation>
    <scope>NUCLEOTIDE SEQUENCE [LARGE SCALE GENOMIC DNA]</scope>
    <source>
        <strain evidence="2 3">MAH-1</strain>
    </source>
</reference>
<feature type="chain" id="PRO_5031465964" evidence="1">
    <location>
        <begin position="19"/>
        <end position="139"/>
    </location>
</feature>
<dbReference type="RefSeq" id="WP_176007229.1">
    <property type="nucleotide sequence ID" value="NZ_JABWMI010000020.1"/>
</dbReference>
<comment type="caution">
    <text evidence="2">The sequence shown here is derived from an EMBL/GenBank/DDBJ whole genome shotgun (WGS) entry which is preliminary data.</text>
</comment>
<name>A0A7Y9C8F4_9FLAO</name>